<feature type="region of interest" description="Disordered" evidence="1">
    <location>
        <begin position="1"/>
        <end position="43"/>
    </location>
</feature>
<feature type="region of interest" description="Disordered" evidence="1">
    <location>
        <begin position="84"/>
        <end position="116"/>
    </location>
</feature>
<evidence type="ECO:0000256" key="1">
    <source>
        <dbReference type="SAM" id="MobiDB-lite"/>
    </source>
</evidence>
<sequence>MSALLKERADRKGGRKRKGTKKSKSASPRLARRTRVSKKGLLTSDASPMSSLVKRARVGVRIASATPITLILALVVEPEMIATRSRGSSLSSSNSGCESEGPPSTKETPSSRVSHSKLALAPALESSVLEVHVESCSFEPVATSRESLPIIVGNPIVEVPFLNVVDSSAPPPSPPDAKVLMARWMLRFDL</sequence>
<accession>U5D5I1</accession>
<dbReference type="EMBL" id="KI392418">
    <property type="protein sequence ID" value="ERN16682.1"/>
    <property type="molecule type" value="Genomic_DNA"/>
</dbReference>
<feature type="compositionally biased region" description="Basic residues" evidence="1">
    <location>
        <begin position="13"/>
        <end position="38"/>
    </location>
</feature>
<name>U5D5I1_AMBTC</name>
<proteinExistence type="predicted"/>
<feature type="compositionally biased region" description="Low complexity" evidence="1">
    <location>
        <begin position="84"/>
        <end position="104"/>
    </location>
</feature>
<evidence type="ECO:0000313" key="3">
    <source>
        <dbReference type="Proteomes" id="UP000017836"/>
    </source>
</evidence>
<keyword evidence="3" id="KW-1185">Reference proteome</keyword>
<dbReference type="AlphaFoldDB" id="U5D5I1"/>
<dbReference type="Gramene" id="ERN16682">
    <property type="protein sequence ID" value="ERN16682"/>
    <property type="gene ID" value="AMTR_s00051p00202490"/>
</dbReference>
<reference evidence="3" key="1">
    <citation type="journal article" date="2013" name="Science">
        <title>The Amborella genome and the evolution of flowering plants.</title>
        <authorList>
            <consortium name="Amborella Genome Project"/>
        </authorList>
    </citation>
    <scope>NUCLEOTIDE SEQUENCE [LARGE SCALE GENOMIC DNA]</scope>
</reference>
<dbReference type="HOGENOM" id="CLU_1429836_0_0_1"/>
<evidence type="ECO:0000313" key="2">
    <source>
        <dbReference type="EMBL" id="ERN16682.1"/>
    </source>
</evidence>
<gene>
    <name evidence="2" type="ORF">AMTR_s00051p00202490</name>
</gene>
<protein>
    <submittedName>
        <fullName evidence="2">Uncharacterized protein</fullName>
    </submittedName>
</protein>
<organism evidence="2 3">
    <name type="scientific">Amborella trichopoda</name>
    <dbReference type="NCBI Taxonomy" id="13333"/>
    <lineage>
        <taxon>Eukaryota</taxon>
        <taxon>Viridiplantae</taxon>
        <taxon>Streptophyta</taxon>
        <taxon>Embryophyta</taxon>
        <taxon>Tracheophyta</taxon>
        <taxon>Spermatophyta</taxon>
        <taxon>Magnoliopsida</taxon>
        <taxon>Amborellales</taxon>
        <taxon>Amborellaceae</taxon>
        <taxon>Amborella</taxon>
    </lineage>
</organism>
<dbReference type="Proteomes" id="UP000017836">
    <property type="component" value="Unassembled WGS sequence"/>
</dbReference>
<feature type="compositionally biased region" description="Basic and acidic residues" evidence="1">
    <location>
        <begin position="1"/>
        <end position="12"/>
    </location>
</feature>